<dbReference type="Pfam" id="PF22666">
    <property type="entry name" value="Glyco_hydro_2_N2"/>
    <property type="match status" value="1"/>
</dbReference>
<gene>
    <name evidence="4" type="ORF">FHS27_005335</name>
</gene>
<keyword evidence="2" id="KW-0378">Hydrolase</keyword>
<sequence length="1493" mass="166071">MSWNAQCVLLRCTRKGVLSLLFFQDRDILPVVSRSLLALVLASALAVSGSAEPQIPLTLEQGFESPPKHSRPETWFHLIGGNVDREAVTKDLEAVASARIGGIQLFHGRGRPWPGVQPQVQTLSETWDSLLSHAADEAERLGLKFTMQNCPGWAMSGGPWISPDKAMRHLIYSRVNVTGGQPMTIKLARPEPSREEWRDYRDIAVVAFPTVADDSGLPLVPNRITSNLPDADWKGLFDGTDVKIQVPAVSSASRGSSSTWVEFEFDQSVTLRSIQLPPIELLMKRVSFVPDSSINIAAFEEDRWNDLVTHVVPRGNWQDRQPEVHFVLAIPDAKSNRYRMTFHNGQPMEISHLKLSSTAKLHDWQAQAGYALRSLERTRPPEQTSSAWLRLEDVIDLTEKVDQTGELAWDAPDGDWTVVRFGHVNTGVTNKPAPPEATGFECDKLSAAGAEQHFAGYIGRVSKPGGPADNGRLQGMLIDSWECYTQTWTPAMESEFEGRRGYALRKWLPALAGWVVQDHRTSERFLRDWRATISDLIVDNYYGRLAELGKERGLELSFETAVGDVSPGDILQYFKSADIPMCEVWKPNDPHEGGLETKPIAPTTSAAHIYGKRRVAAETFTSAPMNWREHPFSLKHFADRSFALGITHIVFHTYTHNPLDRKPGTSFGSTIGTPFLRGQTWWHHMPCFSDYLARCGHLLEQGRPVADVLWYLGDDLDHKPRQDSPFPSGYHFDYLNADVLLNRLTFEDDHFVIPEGTRWKVLWLAPEQCRRLTPTTLKRIKTLVQGGGIVIGQAPVINASLSGGTHADLAFENLVNELWGKDRGDRGDRKIGKGRLLWGDSLQDTLEALGIPPDVSGTLPERWCHRRTDDTDTYFVTAGRTKPLDATLLFRAEGRPELWNPIDGSHTPAMVFDSTDAGVAIPIRLPAAGSTFVVFRRDQKADMPSISALTQISHDESNLLDATDLYRVDTAAGFPAFGIERYGVTQPWIDPSPQTVEPDRNGENLIAYIDGLYKFTHTDGQTSSVTVSGTRSIPLQEGWSLRFPDGWETPDSIPLDRIQPWSENDERAVRHFSGTATYTTSFTLDEIQPNDHIQIDLGRVGNIAVVTVNGVEAGTVWSAPYRLDITDQIRTGENLLSIQVTNTWHNRLVFDSLLPVQQRKTWTIGHPSKDSPIEFSGLSRDVCLKVGKRIKIPAIRDAKPDDSAQRGVGKTGPALQEAAEAPQILTNFAADSVADSIRPPAGRLAIVADGNSPDPDDIGATAVIFGLLHASGLSDRLVHFSHSCDLKPTARISAKDELRRQKVLHQICKDGVDQFGPFPNLTDTFNCRTDQQAAVDDLRDAINESTSNDPLWIIEAGEPDIIGFALKEAGPARRQHVHVVSHHPANDNAGDFFSWQQILDFGVTEHQIGDQNIGLKTAIDKWDWVNEHDNANLQWIWQRLAYAEQDGVVHFQTNHFDCSDAGMVYWWITGADRGGQKHTTPIGIKTMLLRGGK</sequence>
<name>A0A7W5E3F5_9BACT</name>
<keyword evidence="1" id="KW-0732">Signal</keyword>
<feature type="domain" description="Beta-mannosidase-like galactose-binding" evidence="3">
    <location>
        <begin position="1063"/>
        <end position="1147"/>
    </location>
</feature>
<evidence type="ECO:0000256" key="1">
    <source>
        <dbReference type="ARBA" id="ARBA00022729"/>
    </source>
</evidence>
<keyword evidence="5" id="KW-1185">Reference proteome</keyword>
<dbReference type="PANTHER" id="PTHR43817">
    <property type="entry name" value="GLYCOSYL HYDROLASE"/>
    <property type="match status" value="1"/>
</dbReference>
<dbReference type="GO" id="GO:0004553">
    <property type="term" value="F:hydrolase activity, hydrolyzing O-glycosyl compounds"/>
    <property type="evidence" value="ECO:0007669"/>
    <property type="project" value="UniProtKB-ARBA"/>
</dbReference>
<dbReference type="Gene3D" id="2.60.120.260">
    <property type="entry name" value="Galactose-binding domain-like"/>
    <property type="match status" value="1"/>
</dbReference>
<dbReference type="InterPro" id="IPR054593">
    <property type="entry name" value="Beta-mannosidase-like_N2"/>
</dbReference>
<accession>A0A7W5E3F5</accession>
<dbReference type="NCBIfam" id="NF045579">
    <property type="entry name" value="rhamnoside_JR"/>
    <property type="match status" value="1"/>
</dbReference>
<reference evidence="4 5" key="1">
    <citation type="submission" date="2020-08" db="EMBL/GenBank/DDBJ databases">
        <title>Genomic Encyclopedia of Type Strains, Phase III (KMG-III): the genomes of soil and plant-associated and newly described type strains.</title>
        <authorList>
            <person name="Whitman W."/>
        </authorList>
    </citation>
    <scope>NUCLEOTIDE SEQUENCE [LARGE SCALE GENOMIC DNA]</scope>
    <source>
        <strain evidence="4 5">CECT 8075</strain>
    </source>
</reference>
<evidence type="ECO:0000313" key="4">
    <source>
        <dbReference type="EMBL" id="MBB3209495.1"/>
    </source>
</evidence>
<evidence type="ECO:0000256" key="2">
    <source>
        <dbReference type="ARBA" id="ARBA00022801"/>
    </source>
</evidence>
<evidence type="ECO:0000313" key="5">
    <source>
        <dbReference type="Proteomes" id="UP000536179"/>
    </source>
</evidence>
<dbReference type="RefSeq" id="WP_184308146.1">
    <property type="nucleotide sequence ID" value="NZ_JACHXU010000024.1"/>
</dbReference>
<proteinExistence type="predicted"/>
<protein>
    <recommendedName>
        <fullName evidence="3">Beta-mannosidase-like galactose-binding domain-containing protein</fullName>
    </recommendedName>
</protein>
<dbReference type="EMBL" id="JACHXU010000024">
    <property type="protein sequence ID" value="MBB3209495.1"/>
    <property type="molecule type" value="Genomic_DNA"/>
</dbReference>
<comment type="caution">
    <text evidence="4">The sequence shown here is derived from an EMBL/GenBank/DDBJ whole genome shotgun (WGS) entry which is preliminary data.</text>
</comment>
<dbReference type="Pfam" id="PF17132">
    <property type="entry name" value="Glyco_hydro_106"/>
    <property type="match status" value="1"/>
</dbReference>
<dbReference type="PANTHER" id="PTHR43817:SF1">
    <property type="entry name" value="HYDROLASE, FAMILY 43, PUTATIVE (AFU_ORTHOLOGUE AFUA_3G01660)-RELATED"/>
    <property type="match status" value="1"/>
</dbReference>
<organism evidence="4 5">
    <name type="scientific">Aporhodopirellula rubra</name>
    <dbReference type="NCBI Taxonomy" id="980271"/>
    <lineage>
        <taxon>Bacteria</taxon>
        <taxon>Pseudomonadati</taxon>
        <taxon>Planctomycetota</taxon>
        <taxon>Planctomycetia</taxon>
        <taxon>Pirellulales</taxon>
        <taxon>Pirellulaceae</taxon>
        <taxon>Aporhodopirellula</taxon>
    </lineage>
</organism>
<dbReference type="SUPFAM" id="SSF49785">
    <property type="entry name" value="Galactose-binding domain-like"/>
    <property type="match status" value="1"/>
</dbReference>
<dbReference type="Proteomes" id="UP000536179">
    <property type="component" value="Unassembled WGS sequence"/>
</dbReference>
<dbReference type="InterPro" id="IPR008979">
    <property type="entry name" value="Galactose-bd-like_sf"/>
</dbReference>
<evidence type="ECO:0000259" key="3">
    <source>
        <dbReference type="Pfam" id="PF22666"/>
    </source>
</evidence>